<keyword evidence="4" id="KW-0238">DNA-binding</keyword>
<comment type="similarity">
    <text evidence="1">Belongs to the sigma-70 factor family. ECF subfamily.</text>
</comment>
<dbReference type="InterPro" id="IPR014284">
    <property type="entry name" value="RNA_pol_sigma-70_dom"/>
</dbReference>
<dbReference type="InterPro" id="IPR013249">
    <property type="entry name" value="RNA_pol_sigma70_r4_t2"/>
</dbReference>
<organism evidence="8 9">
    <name type="scientific">Candidatus Scatomorpha merdipullorum</name>
    <dbReference type="NCBI Taxonomy" id="2840927"/>
    <lineage>
        <taxon>Bacteria</taxon>
        <taxon>Bacillati</taxon>
        <taxon>Bacillota</taxon>
        <taxon>Clostridia</taxon>
        <taxon>Eubacteriales</taxon>
        <taxon>Candidatus Scatomorpha</taxon>
    </lineage>
</organism>
<reference evidence="8" key="2">
    <citation type="journal article" date="2021" name="PeerJ">
        <title>Extensive microbial diversity within the chicken gut microbiome revealed by metagenomics and culture.</title>
        <authorList>
            <person name="Gilroy R."/>
            <person name="Ravi A."/>
            <person name="Getino M."/>
            <person name="Pursley I."/>
            <person name="Horton D.L."/>
            <person name="Alikhan N.F."/>
            <person name="Baker D."/>
            <person name="Gharbi K."/>
            <person name="Hall N."/>
            <person name="Watson M."/>
            <person name="Adriaenssens E.M."/>
            <person name="Foster-Nyarko E."/>
            <person name="Jarju S."/>
            <person name="Secka A."/>
            <person name="Antonio M."/>
            <person name="Oren A."/>
            <person name="Chaudhuri R.R."/>
            <person name="La Ragione R."/>
            <person name="Hildebrand F."/>
            <person name="Pallen M.J."/>
        </authorList>
    </citation>
    <scope>NUCLEOTIDE SEQUENCE</scope>
    <source>
        <strain evidence="8">ChiHjej10B9-9673</strain>
    </source>
</reference>
<dbReference type="Proteomes" id="UP000824001">
    <property type="component" value="Unassembled WGS sequence"/>
</dbReference>
<reference evidence="8" key="1">
    <citation type="submission" date="2020-10" db="EMBL/GenBank/DDBJ databases">
        <authorList>
            <person name="Gilroy R."/>
        </authorList>
    </citation>
    <scope>NUCLEOTIDE SEQUENCE</scope>
    <source>
        <strain evidence="8">ChiHjej10B9-9673</strain>
    </source>
</reference>
<accession>A0A9D1FCS2</accession>
<gene>
    <name evidence="8" type="ORF">IAC18_03080</name>
</gene>
<dbReference type="Gene3D" id="1.10.10.10">
    <property type="entry name" value="Winged helix-like DNA-binding domain superfamily/Winged helix DNA-binding domain"/>
    <property type="match status" value="1"/>
</dbReference>
<dbReference type="GO" id="GO:0003677">
    <property type="term" value="F:DNA binding"/>
    <property type="evidence" value="ECO:0007669"/>
    <property type="project" value="UniProtKB-KW"/>
</dbReference>
<feature type="domain" description="RNA polymerase sigma-70 region 2" evidence="6">
    <location>
        <begin position="20"/>
        <end position="86"/>
    </location>
</feature>
<dbReference type="SUPFAM" id="SSF88659">
    <property type="entry name" value="Sigma3 and sigma4 domains of RNA polymerase sigma factors"/>
    <property type="match status" value="1"/>
</dbReference>
<evidence type="ECO:0000256" key="5">
    <source>
        <dbReference type="ARBA" id="ARBA00023163"/>
    </source>
</evidence>
<name>A0A9D1FCS2_9FIRM</name>
<dbReference type="GO" id="GO:0016987">
    <property type="term" value="F:sigma factor activity"/>
    <property type="evidence" value="ECO:0007669"/>
    <property type="project" value="UniProtKB-KW"/>
</dbReference>
<proteinExistence type="inferred from homology"/>
<sequence length="174" mass="19568">EARALAALRRGDGGAIDFFVARYGAYVAAIVNNMLSGLPPEDAEEAAADVFVALWRNAERVPEGSVRAYLAGIARNKARDVLRRRRLCAPLEDDAFELAAPSPEAELTERELAERTRRAVLAMPEPDREIFLRHYFYEQSAAEIALLLDMNTNTVKSRLRRGRERLRAELVKED</sequence>
<evidence type="ECO:0000313" key="9">
    <source>
        <dbReference type="Proteomes" id="UP000824001"/>
    </source>
</evidence>
<dbReference type="InterPro" id="IPR013325">
    <property type="entry name" value="RNA_pol_sigma_r2"/>
</dbReference>
<evidence type="ECO:0000259" key="6">
    <source>
        <dbReference type="Pfam" id="PF04542"/>
    </source>
</evidence>
<feature type="domain" description="RNA polymerase sigma factor 70 region 4 type 2" evidence="7">
    <location>
        <begin position="115"/>
        <end position="166"/>
    </location>
</feature>
<feature type="non-terminal residue" evidence="8">
    <location>
        <position position="1"/>
    </location>
</feature>
<protein>
    <submittedName>
        <fullName evidence="8">Sigma-70 family RNA polymerase sigma factor</fullName>
    </submittedName>
</protein>
<dbReference type="NCBIfam" id="TIGR02937">
    <property type="entry name" value="sigma70-ECF"/>
    <property type="match status" value="1"/>
</dbReference>
<dbReference type="InterPro" id="IPR036388">
    <property type="entry name" value="WH-like_DNA-bd_sf"/>
</dbReference>
<dbReference type="Gene3D" id="1.10.1740.10">
    <property type="match status" value="1"/>
</dbReference>
<dbReference type="InterPro" id="IPR039425">
    <property type="entry name" value="RNA_pol_sigma-70-like"/>
</dbReference>
<keyword evidence="5" id="KW-0804">Transcription</keyword>
<dbReference type="EMBL" id="DVJK01000085">
    <property type="protein sequence ID" value="HIS66528.1"/>
    <property type="molecule type" value="Genomic_DNA"/>
</dbReference>
<evidence type="ECO:0000256" key="4">
    <source>
        <dbReference type="ARBA" id="ARBA00023125"/>
    </source>
</evidence>
<dbReference type="Pfam" id="PF04542">
    <property type="entry name" value="Sigma70_r2"/>
    <property type="match status" value="1"/>
</dbReference>
<keyword evidence="3" id="KW-0731">Sigma factor</keyword>
<dbReference type="PANTHER" id="PTHR43133:SF8">
    <property type="entry name" value="RNA POLYMERASE SIGMA FACTOR HI_1459-RELATED"/>
    <property type="match status" value="1"/>
</dbReference>
<dbReference type="PANTHER" id="PTHR43133">
    <property type="entry name" value="RNA POLYMERASE ECF-TYPE SIGMA FACTO"/>
    <property type="match status" value="1"/>
</dbReference>
<dbReference type="AlphaFoldDB" id="A0A9D1FCS2"/>
<dbReference type="SUPFAM" id="SSF88946">
    <property type="entry name" value="Sigma2 domain of RNA polymerase sigma factors"/>
    <property type="match status" value="1"/>
</dbReference>
<comment type="caution">
    <text evidence="8">The sequence shown here is derived from an EMBL/GenBank/DDBJ whole genome shotgun (WGS) entry which is preliminary data.</text>
</comment>
<dbReference type="Pfam" id="PF08281">
    <property type="entry name" value="Sigma70_r4_2"/>
    <property type="match status" value="1"/>
</dbReference>
<dbReference type="InterPro" id="IPR013324">
    <property type="entry name" value="RNA_pol_sigma_r3/r4-like"/>
</dbReference>
<dbReference type="InterPro" id="IPR007627">
    <property type="entry name" value="RNA_pol_sigma70_r2"/>
</dbReference>
<evidence type="ECO:0000259" key="7">
    <source>
        <dbReference type="Pfam" id="PF08281"/>
    </source>
</evidence>
<keyword evidence="2" id="KW-0805">Transcription regulation</keyword>
<evidence type="ECO:0000313" key="8">
    <source>
        <dbReference type="EMBL" id="HIS66528.1"/>
    </source>
</evidence>
<evidence type="ECO:0000256" key="1">
    <source>
        <dbReference type="ARBA" id="ARBA00010641"/>
    </source>
</evidence>
<evidence type="ECO:0000256" key="2">
    <source>
        <dbReference type="ARBA" id="ARBA00023015"/>
    </source>
</evidence>
<evidence type="ECO:0000256" key="3">
    <source>
        <dbReference type="ARBA" id="ARBA00023082"/>
    </source>
</evidence>
<dbReference type="GO" id="GO:0006352">
    <property type="term" value="P:DNA-templated transcription initiation"/>
    <property type="evidence" value="ECO:0007669"/>
    <property type="project" value="InterPro"/>
</dbReference>